<evidence type="ECO:0000256" key="3">
    <source>
        <dbReference type="ARBA" id="ARBA00023274"/>
    </source>
</evidence>
<evidence type="ECO:0000256" key="4">
    <source>
        <dbReference type="RuleBase" id="RU003949"/>
    </source>
</evidence>
<dbReference type="PANTHER" id="PTHR11761">
    <property type="entry name" value="50S/60S RIBOSOMAL PROTEIN L14/L23"/>
    <property type="match status" value="1"/>
</dbReference>
<gene>
    <name evidence="5" type="primary">rpl14</name>
    <name evidence="5" type="ORF">AB845_38</name>
</gene>
<dbReference type="GO" id="GO:0070180">
    <property type="term" value="F:large ribosomal subunit rRNA binding"/>
    <property type="evidence" value="ECO:0007669"/>
    <property type="project" value="TreeGrafter"/>
</dbReference>
<dbReference type="CDD" id="cd00337">
    <property type="entry name" value="Ribosomal_uL14"/>
    <property type="match status" value="1"/>
</dbReference>
<geneLocation type="mitochondrion" evidence="5"/>
<dbReference type="PANTHER" id="PTHR11761:SF3">
    <property type="entry name" value="LARGE RIBOSOMAL SUBUNIT PROTEIN UL14M"/>
    <property type="match status" value="1"/>
</dbReference>
<dbReference type="GO" id="GO:0003735">
    <property type="term" value="F:structural constituent of ribosome"/>
    <property type="evidence" value="ECO:0007669"/>
    <property type="project" value="InterPro"/>
</dbReference>
<keyword evidence="5" id="KW-0496">Mitochondrion</keyword>
<dbReference type="SUPFAM" id="SSF50193">
    <property type="entry name" value="Ribosomal protein L14"/>
    <property type="match status" value="1"/>
</dbReference>
<evidence type="ECO:0000256" key="1">
    <source>
        <dbReference type="ARBA" id="ARBA00010745"/>
    </source>
</evidence>
<dbReference type="AlphaFoldDB" id="A0A0K1HPI8"/>
<dbReference type="InterPro" id="IPR036853">
    <property type="entry name" value="Ribosomal_uL14_sf"/>
</dbReference>
<dbReference type="InterPro" id="IPR000218">
    <property type="entry name" value="Ribosomal_uL14"/>
</dbReference>
<dbReference type="SMART" id="SM01374">
    <property type="entry name" value="Ribosomal_L14"/>
    <property type="match status" value="1"/>
</dbReference>
<evidence type="ECO:0000313" key="5">
    <source>
        <dbReference type="EMBL" id="AKT94000.1"/>
    </source>
</evidence>
<name>A0A0K1HPI8_ACACA</name>
<keyword evidence="2 4" id="KW-0689">Ribosomal protein</keyword>
<reference evidence="5" key="1">
    <citation type="journal article" date="2015" name="J. Eukaryot. Microbiol.">
        <title>Uncovering Cryptic Diversity in Two Amoebozoan Species Using Complete Mitochondrial Genome Sequences.</title>
        <authorList>
            <person name="Fucikova K."/>
            <person name="Lahr D.J."/>
        </authorList>
    </citation>
    <scope>NUCLEOTIDE SEQUENCE</scope>
    <source>
        <strain evidence="5">BCP-EM3VF21-1</strain>
    </source>
</reference>
<dbReference type="GO" id="GO:0006412">
    <property type="term" value="P:translation"/>
    <property type="evidence" value="ECO:0007669"/>
    <property type="project" value="InterPro"/>
</dbReference>
<proteinExistence type="inferred from homology"/>
<dbReference type="Gene3D" id="2.40.150.20">
    <property type="entry name" value="Ribosomal protein L14"/>
    <property type="match status" value="1"/>
</dbReference>
<evidence type="ECO:0000256" key="2">
    <source>
        <dbReference type="ARBA" id="ARBA00022980"/>
    </source>
</evidence>
<comment type="similarity">
    <text evidence="1 4">Belongs to the universal ribosomal protein uL14 family.</text>
</comment>
<dbReference type="GO" id="GO:0022625">
    <property type="term" value="C:cytosolic large ribosomal subunit"/>
    <property type="evidence" value="ECO:0007669"/>
    <property type="project" value="TreeGrafter"/>
</dbReference>
<accession>A0A0K1HPI8</accession>
<dbReference type="Pfam" id="PF00238">
    <property type="entry name" value="Ribosomal_L14"/>
    <property type="match status" value="1"/>
</dbReference>
<dbReference type="HAMAP" id="MF_01367">
    <property type="entry name" value="Ribosomal_uL14"/>
    <property type="match status" value="1"/>
</dbReference>
<organism evidence="5">
    <name type="scientific">Acanthamoeba castellanii</name>
    <name type="common">Amoeba</name>
    <dbReference type="NCBI Taxonomy" id="5755"/>
    <lineage>
        <taxon>Eukaryota</taxon>
        <taxon>Amoebozoa</taxon>
        <taxon>Discosea</taxon>
        <taxon>Longamoebia</taxon>
        <taxon>Centramoebida</taxon>
        <taxon>Acanthamoebidae</taxon>
        <taxon>Acanthamoeba</taxon>
    </lineage>
</organism>
<keyword evidence="3 4" id="KW-0687">Ribonucleoprotein</keyword>
<sequence>MINVQTVLKVADNSGAVFVSCIRLLNSSSRVGAGVGDTITVVVKKNIIKKNIKKSKEVKKGQVCSAIILRTIKGVKRWGNFFLRSSSNSVALINKYYLPIGSRLLGPVFREIRVNLKFSKIISIAQVTL</sequence>
<dbReference type="EMBL" id="KT185628">
    <property type="protein sequence ID" value="AKT94000.1"/>
    <property type="molecule type" value="Genomic_DNA"/>
</dbReference>
<protein>
    <submittedName>
        <fullName evidence="5">Ribosomal protein L14</fullName>
    </submittedName>
</protein>